<dbReference type="AlphaFoldDB" id="A0A222E1L6"/>
<protein>
    <recommendedName>
        <fullName evidence="3">DUF1800 domain-containing protein</fullName>
    </recommendedName>
</protein>
<accession>A0A222E1L6</accession>
<dbReference type="Pfam" id="PF08811">
    <property type="entry name" value="DUF1800"/>
    <property type="match status" value="1"/>
</dbReference>
<reference evidence="1 2" key="1">
    <citation type="submission" date="2017-07" db="EMBL/GenBank/DDBJ databases">
        <title>Genome Sequence of Antarctobacter heliothermus Strain SMS3 Isolated from a culture of the Diatom Skeletonema marinoi.</title>
        <authorList>
            <person name="Topel M."/>
            <person name="Pinder M.I.M."/>
            <person name="Johansson O.N."/>
            <person name="Kourtchenko O."/>
            <person name="Godhe A."/>
            <person name="Clarke A.K."/>
        </authorList>
    </citation>
    <scope>NUCLEOTIDE SEQUENCE [LARGE SCALE GENOMIC DNA]</scope>
    <source>
        <strain evidence="1 2">SMS3</strain>
    </source>
</reference>
<keyword evidence="2" id="KW-1185">Reference proteome</keyword>
<sequence length="457" mass="49351">MFDPILADIRFGCGRSPRIAAPDSIAAILDGLTGPDPVAETFPIEPFEIFLAKRVTPTNALFRLSKSAKGTRIGDEAHQAMVNITREGRKARRGWLVAHVSRRVASDTPMRERLESFWADHFTAHGKASVLQVATSPYIESAIRPHLAGRFEDMLIATATHPLMLHYLDQQASAGPNSPQALRFPGKTGMNENLARELLELHTLGVDGPYTQDDVRQLAELLTGLAFTEQAGTEFRPPLAEPGPETVLGKAYGGGKPTIDDIHAVLRDLARHPATAQHIAHKLAVHFLGDTPDPALVTAIAGVWHETGGDLPEVYRAMLDHPAAWAPAPGDVKMPLDFIASACRALDVPSKALAARAQMLLMDPLRLMGQVWQQPSGPDGLPEADAAWITPQGMAARLQWGFTLPQLMLDALPDPRDFVVTALGARAPEEVRFAASAAETRADGIGVVLASPAFQRM</sequence>
<dbReference type="RefSeq" id="WP_198319899.1">
    <property type="nucleotide sequence ID" value="NZ_CP022540.1"/>
</dbReference>
<dbReference type="EMBL" id="CP022540">
    <property type="protein sequence ID" value="ASP20105.1"/>
    <property type="molecule type" value="Genomic_DNA"/>
</dbReference>
<dbReference type="InterPro" id="IPR014917">
    <property type="entry name" value="DUF1800"/>
</dbReference>
<gene>
    <name evidence="1" type="ORF">ANTHELSMS3_01406</name>
</gene>
<dbReference type="KEGG" id="aht:ANTHELSMS3_01406"/>
<organism evidence="1 2">
    <name type="scientific">Antarctobacter heliothermus</name>
    <dbReference type="NCBI Taxonomy" id="74033"/>
    <lineage>
        <taxon>Bacteria</taxon>
        <taxon>Pseudomonadati</taxon>
        <taxon>Pseudomonadota</taxon>
        <taxon>Alphaproteobacteria</taxon>
        <taxon>Rhodobacterales</taxon>
        <taxon>Roseobacteraceae</taxon>
        <taxon>Antarctobacter</taxon>
    </lineage>
</organism>
<evidence type="ECO:0008006" key="3">
    <source>
        <dbReference type="Google" id="ProtNLM"/>
    </source>
</evidence>
<evidence type="ECO:0000313" key="2">
    <source>
        <dbReference type="Proteomes" id="UP000203589"/>
    </source>
</evidence>
<evidence type="ECO:0000313" key="1">
    <source>
        <dbReference type="EMBL" id="ASP20105.1"/>
    </source>
</evidence>
<proteinExistence type="predicted"/>
<name>A0A222E1L6_9RHOB</name>
<dbReference type="Proteomes" id="UP000203589">
    <property type="component" value="Chromosome"/>
</dbReference>